<gene>
    <name evidence="20" type="ORF">EDC45_0024</name>
</gene>
<comment type="subunit">
    <text evidence="4 18">Homodimer.</text>
</comment>
<keyword evidence="10 15" id="KW-0786">Thiamine pyrophosphate</keyword>
<dbReference type="AlphaFoldDB" id="A0A4R6VB36"/>
<dbReference type="Pfam" id="PF22613">
    <property type="entry name" value="Transketolase_C_1"/>
    <property type="match status" value="1"/>
</dbReference>
<dbReference type="FunFam" id="3.40.50.970:FF:000004">
    <property type="entry name" value="Transketolase"/>
    <property type="match status" value="1"/>
</dbReference>
<feature type="binding site" evidence="14">
    <location>
        <position position="26"/>
    </location>
    <ligand>
        <name>substrate</name>
    </ligand>
</feature>
<feature type="active site" description="Proton donor" evidence="13">
    <location>
        <position position="413"/>
    </location>
</feature>
<dbReference type="CDD" id="cd07033">
    <property type="entry name" value="TPP_PYR_DXS_TK_like"/>
    <property type="match status" value="1"/>
</dbReference>
<dbReference type="InterPro" id="IPR029061">
    <property type="entry name" value="THDP-binding"/>
</dbReference>
<feature type="binding site" evidence="14">
    <location>
        <position position="261"/>
    </location>
    <ligand>
        <name>substrate</name>
    </ligand>
</feature>
<dbReference type="Gene3D" id="3.40.50.920">
    <property type="match status" value="1"/>
</dbReference>
<feature type="binding site" evidence="14">
    <location>
        <position position="358"/>
    </location>
    <ligand>
        <name>substrate</name>
    </ligand>
</feature>
<dbReference type="Gene3D" id="3.40.50.970">
    <property type="match status" value="2"/>
</dbReference>
<evidence type="ECO:0000256" key="1">
    <source>
        <dbReference type="ARBA" id="ARBA00001913"/>
    </source>
</evidence>
<protein>
    <recommendedName>
        <fullName evidence="5 12">Transketolase</fullName>
        <ecNumber evidence="5 12">2.2.1.1</ecNumber>
    </recommendedName>
</protein>
<comment type="cofactor">
    <cofactor evidence="18">
        <name>Mg(2+)</name>
        <dbReference type="ChEBI" id="CHEBI:18420"/>
    </cofactor>
    <cofactor evidence="18">
        <name>Ca(2+)</name>
        <dbReference type="ChEBI" id="CHEBI:29108"/>
    </cofactor>
    <cofactor evidence="18">
        <name>Mn(2+)</name>
        <dbReference type="ChEBI" id="CHEBI:29035"/>
    </cofactor>
    <cofactor evidence="18">
        <name>Co(2+)</name>
        <dbReference type="ChEBI" id="CHEBI:48828"/>
    </cofactor>
    <text evidence="18">Binds 1 Mg(2+) ion per subunit. Can also utilize other divalent metal cations, such as Ca(2+), Mn(2+) and Co(2+).</text>
</comment>
<feature type="binding site" evidence="14">
    <location>
        <position position="385"/>
    </location>
    <ligand>
        <name>substrate</name>
    </ligand>
</feature>
<feature type="binding site" evidence="15">
    <location>
        <begin position="114"/>
        <end position="116"/>
    </location>
    <ligand>
        <name>thiamine diphosphate</name>
        <dbReference type="ChEBI" id="CHEBI:58937"/>
    </ligand>
</feature>
<keyword evidence="8 18" id="KW-0106">Calcium</keyword>
<comment type="caution">
    <text evidence="20">The sequence shown here is derived from an EMBL/GenBank/DDBJ whole genome shotgun (WGS) entry which is preliminary data.</text>
</comment>
<evidence type="ECO:0000256" key="9">
    <source>
        <dbReference type="ARBA" id="ARBA00022842"/>
    </source>
</evidence>
<evidence type="ECO:0000256" key="4">
    <source>
        <dbReference type="ARBA" id="ARBA00011738"/>
    </source>
</evidence>
<dbReference type="Pfam" id="PF02779">
    <property type="entry name" value="Transket_pyr"/>
    <property type="match status" value="1"/>
</dbReference>
<feature type="site" description="Important for catalytic activity" evidence="17">
    <location>
        <position position="26"/>
    </location>
</feature>
<feature type="binding site" evidence="15">
    <location>
        <position position="261"/>
    </location>
    <ligand>
        <name>thiamine diphosphate</name>
        <dbReference type="ChEBI" id="CHEBI:58937"/>
    </ligand>
</feature>
<evidence type="ECO:0000256" key="12">
    <source>
        <dbReference type="NCBIfam" id="TIGR00232"/>
    </source>
</evidence>
<comment type="cofactor">
    <cofactor evidence="16">
        <name>Mg(2+)</name>
        <dbReference type="ChEBI" id="CHEBI:18420"/>
    </cofactor>
    <text evidence="16">Binds 1 Mg(2+) ion per subunit. Can also utilize other divalent metal cations, such as Ca(2+), Mn(2+) and Co(2+).</text>
</comment>
<evidence type="ECO:0000256" key="17">
    <source>
        <dbReference type="PIRSR" id="PIRSR605478-5"/>
    </source>
</evidence>
<feature type="binding site" evidence="15">
    <location>
        <position position="185"/>
    </location>
    <ligand>
        <name>thiamine diphosphate</name>
        <dbReference type="ChEBI" id="CHEBI:58937"/>
    </ligand>
</feature>
<evidence type="ECO:0000256" key="14">
    <source>
        <dbReference type="PIRSR" id="PIRSR605478-2"/>
    </source>
</evidence>
<feature type="binding site" evidence="16">
    <location>
        <position position="185"/>
    </location>
    <ligand>
        <name>Mg(2+)</name>
        <dbReference type="ChEBI" id="CHEBI:18420"/>
    </ligand>
</feature>
<comment type="catalytic activity">
    <reaction evidence="11 18">
        <text>D-sedoheptulose 7-phosphate + D-glyceraldehyde 3-phosphate = aldehydo-D-ribose 5-phosphate + D-xylulose 5-phosphate</text>
        <dbReference type="Rhea" id="RHEA:10508"/>
        <dbReference type="ChEBI" id="CHEBI:57483"/>
        <dbReference type="ChEBI" id="CHEBI:57737"/>
        <dbReference type="ChEBI" id="CHEBI:58273"/>
        <dbReference type="ChEBI" id="CHEBI:59776"/>
        <dbReference type="EC" id="2.2.1.1"/>
    </reaction>
</comment>
<evidence type="ECO:0000256" key="13">
    <source>
        <dbReference type="PIRSR" id="PIRSR605478-1"/>
    </source>
</evidence>
<dbReference type="PANTHER" id="PTHR43522:SF2">
    <property type="entry name" value="TRANSKETOLASE 1-RELATED"/>
    <property type="match status" value="1"/>
</dbReference>
<feature type="binding site" evidence="15">
    <location>
        <position position="439"/>
    </location>
    <ligand>
        <name>thiamine diphosphate</name>
        <dbReference type="ChEBI" id="CHEBI:58937"/>
    </ligand>
</feature>
<evidence type="ECO:0000256" key="6">
    <source>
        <dbReference type="ARBA" id="ARBA00022679"/>
    </source>
</evidence>
<dbReference type="GO" id="GO:0046872">
    <property type="term" value="F:metal ion binding"/>
    <property type="evidence" value="ECO:0007669"/>
    <property type="project" value="UniProtKB-KW"/>
</dbReference>
<feature type="site" description="Important for catalytic activity" evidence="17">
    <location>
        <position position="261"/>
    </location>
</feature>
<proteinExistence type="inferred from homology"/>
<dbReference type="SUPFAM" id="SSF52518">
    <property type="entry name" value="Thiamin diphosphate-binding fold (THDP-binding)"/>
    <property type="match status" value="2"/>
</dbReference>
<dbReference type="InterPro" id="IPR005475">
    <property type="entry name" value="Transketolase-like_Pyr-bd"/>
</dbReference>
<organism evidence="20 21">
    <name type="scientific">Mesocricetibacter intestinalis</name>
    <dbReference type="NCBI Taxonomy" id="1521930"/>
    <lineage>
        <taxon>Bacteria</taxon>
        <taxon>Pseudomonadati</taxon>
        <taxon>Pseudomonadota</taxon>
        <taxon>Gammaproteobacteria</taxon>
        <taxon>Pasteurellales</taxon>
        <taxon>Pasteurellaceae</taxon>
        <taxon>Mesocricetibacter</taxon>
    </lineage>
</organism>
<keyword evidence="9 16" id="KW-0460">Magnesium</keyword>
<dbReference type="InterPro" id="IPR033247">
    <property type="entry name" value="Transketolase_fam"/>
</dbReference>
<dbReference type="InterPro" id="IPR020826">
    <property type="entry name" value="Transketolase_BS"/>
</dbReference>
<comment type="cofactor">
    <cofactor evidence="2">
        <name>Co(2+)</name>
        <dbReference type="ChEBI" id="CHEBI:48828"/>
    </cofactor>
</comment>
<evidence type="ECO:0000256" key="7">
    <source>
        <dbReference type="ARBA" id="ARBA00022723"/>
    </source>
</evidence>
<name>A0A4R6VB36_9PAST</name>
<comment type="cofactor">
    <cofactor evidence="15">
        <name>thiamine diphosphate</name>
        <dbReference type="ChEBI" id="CHEBI:58937"/>
    </cofactor>
    <text evidence="15">Binds 1 thiamine pyrophosphate per subunit. During the reaction, the substrate forms a covalent intermediate with the cofactor.</text>
</comment>
<feature type="binding site" evidence="14">
    <location>
        <position position="463"/>
    </location>
    <ligand>
        <name>substrate</name>
    </ligand>
</feature>
<dbReference type="OrthoDB" id="8732661at2"/>
<dbReference type="SUPFAM" id="SSF52922">
    <property type="entry name" value="TK C-terminal domain-like"/>
    <property type="match status" value="1"/>
</dbReference>
<feature type="binding site" evidence="14">
    <location>
        <position position="522"/>
    </location>
    <ligand>
        <name>substrate</name>
    </ligand>
</feature>
<evidence type="ECO:0000256" key="2">
    <source>
        <dbReference type="ARBA" id="ARBA00001941"/>
    </source>
</evidence>
<keyword evidence="7 16" id="KW-0479">Metal-binding</keyword>
<evidence type="ECO:0000313" key="20">
    <source>
        <dbReference type="EMBL" id="TDQ59377.1"/>
    </source>
</evidence>
<feature type="binding site" evidence="14">
    <location>
        <position position="475"/>
    </location>
    <ligand>
        <name>substrate</name>
    </ligand>
</feature>
<dbReference type="GO" id="GO:0005829">
    <property type="term" value="C:cytosol"/>
    <property type="evidence" value="ECO:0007669"/>
    <property type="project" value="TreeGrafter"/>
</dbReference>
<evidence type="ECO:0000256" key="5">
    <source>
        <dbReference type="ARBA" id="ARBA00013152"/>
    </source>
</evidence>
<dbReference type="InterPro" id="IPR005474">
    <property type="entry name" value="Transketolase_N"/>
</dbReference>
<evidence type="ECO:0000256" key="15">
    <source>
        <dbReference type="PIRSR" id="PIRSR605478-3"/>
    </source>
</evidence>
<evidence type="ECO:0000313" key="21">
    <source>
        <dbReference type="Proteomes" id="UP000295657"/>
    </source>
</evidence>
<feature type="domain" description="Transketolase-like pyrimidine-binding" evidence="19">
    <location>
        <begin position="355"/>
        <end position="527"/>
    </location>
</feature>
<evidence type="ECO:0000256" key="3">
    <source>
        <dbReference type="ARBA" id="ARBA00007131"/>
    </source>
</evidence>
<dbReference type="FunFam" id="3.40.50.920:FF:000003">
    <property type="entry name" value="Transketolase"/>
    <property type="match status" value="1"/>
</dbReference>
<feature type="binding site" evidence="14">
    <location>
        <position position="471"/>
    </location>
    <ligand>
        <name>substrate</name>
    </ligand>
</feature>
<dbReference type="PANTHER" id="PTHR43522">
    <property type="entry name" value="TRANSKETOLASE"/>
    <property type="match status" value="1"/>
</dbReference>
<dbReference type="CDD" id="cd02012">
    <property type="entry name" value="TPP_TK"/>
    <property type="match status" value="1"/>
</dbReference>
<evidence type="ECO:0000256" key="18">
    <source>
        <dbReference type="RuleBase" id="RU004996"/>
    </source>
</evidence>
<dbReference type="InterPro" id="IPR005478">
    <property type="entry name" value="Transketolase_bac-like"/>
</dbReference>
<dbReference type="RefSeq" id="WP_133542249.1">
    <property type="nucleotide sequence ID" value="NZ_SNYQ01000001.1"/>
</dbReference>
<feature type="binding site" evidence="15">
    <location>
        <position position="66"/>
    </location>
    <ligand>
        <name>thiamine diphosphate</name>
        <dbReference type="ChEBI" id="CHEBI:58937"/>
    </ligand>
</feature>
<dbReference type="GO" id="GO:0004802">
    <property type="term" value="F:transketolase activity"/>
    <property type="evidence" value="ECO:0007669"/>
    <property type="project" value="UniProtKB-UniRule"/>
</dbReference>
<evidence type="ECO:0000256" key="11">
    <source>
        <dbReference type="ARBA" id="ARBA00049473"/>
    </source>
</evidence>
<keyword evidence="6 18" id="KW-0808">Transferase</keyword>
<dbReference type="GO" id="GO:0009052">
    <property type="term" value="P:pentose-phosphate shunt, non-oxidative branch"/>
    <property type="evidence" value="ECO:0007669"/>
    <property type="project" value="UniProtKB-ARBA"/>
</dbReference>
<dbReference type="InterPro" id="IPR009014">
    <property type="entry name" value="Transketo_C/PFOR_II"/>
</dbReference>
<dbReference type="EMBL" id="SNYQ01000001">
    <property type="protein sequence ID" value="TDQ59377.1"/>
    <property type="molecule type" value="Genomic_DNA"/>
</dbReference>
<sequence length="665" mass="72817">MSTHRELANAIRFLSMDAVQKAKSGHPGAPMGMADIAEVLWRGFLKHNPTNPKWADRDRFVLSNGHGSMLIYSLLHLSGYDLSIEDLKQFRQLHSKTPGHPEYGYAPGVETTTGPLGQGITNAVGMAIAEKTLAAQFNRDGHKIVDHHTYVFLGDGCLMEGISHEACSLAGTLGLGKLIAFYDDNNISIDGHVEGWFSDNTQQRFEAYGWQVIPAVDGHDPEQIAQAIKQAQAETDKPTLIICKTIIGFGSPNKSNSHDCHGAPLGDEEIALTRKALNWPYAPFEIPADIYAEWDAKQKGQSAEQAWNEKFAAYAKAYPELAAEFKRRMNGELPADWAQKSQAFIEKLQANPATIASRKASQNAIEAYAHILPEFLGGSADLASSNLTLWSGSKPIRADKNVDGNYINYGVREFGMSAIMNGIALHGGFIPYGATFLMFYEYAHNAVRMAALMKQRSLFVYTHDSIGLGEDGPTHQPVEQTASLRLIPNLETWRPCDQVESAIAWKAAVERKEGPSALIFTRQNLTQMERSAEQLANVARGGYILQDCAGTPDLIFIATGSEVELALKAAQQLSAEGKQIRVVSMPSTNVFDKQDAAYRESVLPAAVTKRVAVEAGISDFWYKYVGFGGRIVGMHSFGESAPADQLFKLFGFSVENVVAKAKEIL</sequence>
<feature type="binding site" evidence="15">
    <location>
        <position position="156"/>
    </location>
    <ligand>
        <name>thiamine diphosphate</name>
        <dbReference type="ChEBI" id="CHEBI:58937"/>
    </ligand>
</feature>
<feature type="binding site" evidence="16">
    <location>
        <position position="187"/>
    </location>
    <ligand>
        <name>Mg(2+)</name>
        <dbReference type="ChEBI" id="CHEBI:18420"/>
    </ligand>
</feature>
<dbReference type="PROSITE" id="PS00801">
    <property type="entry name" value="TRANSKETOLASE_1"/>
    <property type="match status" value="1"/>
</dbReference>
<evidence type="ECO:0000256" key="10">
    <source>
        <dbReference type="ARBA" id="ARBA00023052"/>
    </source>
</evidence>
<evidence type="ECO:0000256" key="8">
    <source>
        <dbReference type="ARBA" id="ARBA00022837"/>
    </source>
</evidence>
<dbReference type="FunFam" id="3.40.50.970:FF:000003">
    <property type="entry name" value="Transketolase"/>
    <property type="match status" value="1"/>
</dbReference>
<dbReference type="Pfam" id="PF00456">
    <property type="entry name" value="Transketolase_N"/>
    <property type="match status" value="1"/>
</dbReference>
<dbReference type="SMART" id="SM00861">
    <property type="entry name" value="Transket_pyr"/>
    <property type="match status" value="1"/>
</dbReference>
<feature type="binding site" evidence="16">
    <location>
        <position position="155"/>
    </location>
    <ligand>
        <name>Mg(2+)</name>
        <dbReference type="ChEBI" id="CHEBI:18420"/>
    </ligand>
</feature>
<dbReference type="EC" id="2.2.1.1" evidence="5 12"/>
<dbReference type="Proteomes" id="UP000295657">
    <property type="component" value="Unassembled WGS sequence"/>
</dbReference>
<comment type="cofactor">
    <cofactor evidence="1">
        <name>Ca(2+)</name>
        <dbReference type="ChEBI" id="CHEBI:29108"/>
    </cofactor>
</comment>
<dbReference type="PROSITE" id="PS00802">
    <property type="entry name" value="TRANSKETOLASE_2"/>
    <property type="match status" value="1"/>
</dbReference>
<accession>A0A4R6VB36</accession>
<dbReference type="NCBIfam" id="TIGR00232">
    <property type="entry name" value="tktlase_bact"/>
    <property type="match status" value="1"/>
</dbReference>
<comment type="function">
    <text evidence="18">Catalyzes the transfer of a two-carbon ketol group from a ketose donor to an aldose acceptor, via a covalent intermediate with the cofactor thiamine pyrophosphate.</text>
</comment>
<comment type="similarity">
    <text evidence="3 18">Belongs to the transketolase family.</text>
</comment>
<dbReference type="InterPro" id="IPR049557">
    <property type="entry name" value="Transketolase_CS"/>
</dbReference>
<evidence type="ECO:0000256" key="16">
    <source>
        <dbReference type="PIRSR" id="PIRSR605478-4"/>
    </source>
</evidence>
<reference evidence="20 21" key="1">
    <citation type="submission" date="2019-03" db="EMBL/GenBank/DDBJ databases">
        <title>Genomic Encyclopedia of Type Strains, Phase IV (KMG-IV): sequencing the most valuable type-strain genomes for metagenomic binning, comparative biology and taxonomic classification.</title>
        <authorList>
            <person name="Goeker M."/>
        </authorList>
    </citation>
    <scope>NUCLEOTIDE SEQUENCE [LARGE SCALE GENOMIC DNA]</scope>
    <source>
        <strain evidence="20 21">DSM 28403</strain>
    </source>
</reference>
<keyword evidence="21" id="KW-1185">Reference proteome</keyword>
<dbReference type="InterPro" id="IPR055152">
    <property type="entry name" value="Transketolase-like_C_2"/>
</dbReference>
<evidence type="ECO:0000259" key="19">
    <source>
        <dbReference type="SMART" id="SM00861"/>
    </source>
</evidence>